<keyword evidence="4" id="KW-1185">Reference proteome</keyword>
<evidence type="ECO:0000313" key="3">
    <source>
        <dbReference type="EMBL" id="TDD15234.1"/>
    </source>
</evidence>
<dbReference type="Proteomes" id="UP000295172">
    <property type="component" value="Unassembled WGS sequence"/>
</dbReference>
<dbReference type="PROSITE" id="PS51186">
    <property type="entry name" value="GNAT"/>
    <property type="match status" value="1"/>
</dbReference>
<keyword evidence="3" id="KW-0808">Transferase</keyword>
<dbReference type="RefSeq" id="WP_132326754.1">
    <property type="nucleotide sequence ID" value="NZ_SMKR01000206.1"/>
</dbReference>
<dbReference type="AlphaFoldDB" id="A0A4R4WG67"/>
<dbReference type="InterPro" id="IPR016181">
    <property type="entry name" value="Acyl_CoA_acyltransferase"/>
</dbReference>
<feature type="domain" description="N-acetyltransferase" evidence="1">
    <location>
        <begin position="1"/>
        <end position="138"/>
    </location>
</feature>
<dbReference type="OrthoDB" id="5405911at2"/>
<accession>A0A4R4WG67</accession>
<evidence type="ECO:0000313" key="4">
    <source>
        <dbReference type="Proteomes" id="UP000295172"/>
    </source>
</evidence>
<dbReference type="InterPro" id="IPR000182">
    <property type="entry name" value="GNAT_dom"/>
</dbReference>
<reference evidence="3 4" key="1">
    <citation type="submission" date="2019-02" db="EMBL/GenBank/DDBJ databases">
        <title>Draft genome sequences of novel Actinobacteria.</title>
        <authorList>
            <person name="Sahin N."/>
            <person name="Ay H."/>
            <person name="Saygin H."/>
        </authorList>
    </citation>
    <scope>NUCLEOTIDE SEQUENCE [LARGE SCALE GENOMIC DNA]</scope>
    <source>
        <strain evidence="3 4">16K104</strain>
    </source>
</reference>
<proteinExistence type="predicted"/>
<name>A0A4R4WG67_9ACTN</name>
<dbReference type="InterPro" id="IPR045057">
    <property type="entry name" value="Gcn5-rel_NAT"/>
</dbReference>
<dbReference type="GO" id="GO:0016747">
    <property type="term" value="F:acyltransferase activity, transferring groups other than amino-acyl groups"/>
    <property type="evidence" value="ECO:0007669"/>
    <property type="project" value="InterPro"/>
</dbReference>
<dbReference type="Gene3D" id="3.40.630.30">
    <property type="match status" value="1"/>
</dbReference>
<evidence type="ECO:0000259" key="2">
    <source>
        <dbReference type="PROSITE" id="PS51729"/>
    </source>
</evidence>
<organism evidence="3 4">
    <name type="scientific">Kribbella turkmenica</name>
    <dbReference type="NCBI Taxonomy" id="2530375"/>
    <lineage>
        <taxon>Bacteria</taxon>
        <taxon>Bacillati</taxon>
        <taxon>Actinomycetota</taxon>
        <taxon>Actinomycetes</taxon>
        <taxon>Propionibacteriales</taxon>
        <taxon>Kribbellaceae</taxon>
        <taxon>Kribbella</taxon>
    </lineage>
</organism>
<dbReference type="EMBL" id="SMKR01000206">
    <property type="protein sequence ID" value="TDD15234.1"/>
    <property type="molecule type" value="Genomic_DNA"/>
</dbReference>
<protein>
    <submittedName>
        <fullName evidence="3">N-acetyltransferase</fullName>
    </submittedName>
</protein>
<sequence>MAGAAESMITLTEAEDDVGDASASAVTAPDVDDLVITDNSELGVYEAAIGGKTAAGLIYSKDGSRVVLHATSVLPEFRGKGVATRLIGGVFDELRRQGKTATVTCPFTAAFVSSHPEYADVLDKAHPGWHTAGHERGH</sequence>
<dbReference type="Pfam" id="PF14542">
    <property type="entry name" value="Acetyltransf_CG"/>
    <property type="match status" value="1"/>
</dbReference>
<dbReference type="PANTHER" id="PTHR31435">
    <property type="entry name" value="PROTEIN NATD1"/>
    <property type="match status" value="1"/>
</dbReference>
<dbReference type="CDD" id="cd04301">
    <property type="entry name" value="NAT_SF"/>
    <property type="match status" value="1"/>
</dbReference>
<evidence type="ECO:0000259" key="1">
    <source>
        <dbReference type="PROSITE" id="PS51186"/>
    </source>
</evidence>
<dbReference type="SUPFAM" id="SSF55729">
    <property type="entry name" value="Acyl-CoA N-acyltransferases (Nat)"/>
    <property type="match status" value="1"/>
</dbReference>
<feature type="domain" description="N-acetyltransferase" evidence="2">
    <location>
        <begin position="37"/>
        <end position="123"/>
    </location>
</feature>
<dbReference type="InterPro" id="IPR031165">
    <property type="entry name" value="GNAT_YJDJ"/>
</dbReference>
<dbReference type="PANTHER" id="PTHR31435:SF10">
    <property type="entry name" value="BSR4717 PROTEIN"/>
    <property type="match status" value="1"/>
</dbReference>
<dbReference type="PROSITE" id="PS51729">
    <property type="entry name" value="GNAT_YJDJ"/>
    <property type="match status" value="1"/>
</dbReference>
<gene>
    <name evidence="3" type="ORF">E1218_31820</name>
</gene>
<comment type="caution">
    <text evidence="3">The sequence shown here is derived from an EMBL/GenBank/DDBJ whole genome shotgun (WGS) entry which is preliminary data.</text>
</comment>